<dbReference type="EMBL" id="JARKIB010000165">
    <property type="protein sequence ID" value="KAJ7729442.1"/>
    <property type="molecule type" value="Genomic_DNA"/>
</dbReference>
<gene>
    <name evidence="1" type="ORF">B0H16DRAFT_1470012</name>
</gene>
<evidence type="ECO:0000313" key="1">
    <source>
        <dbReference type="EMBL" id="KAJ7729442.1"/>
    </source>
</evidence>
<accession>A0AAD7HVS0</accession>
<reference evidence="1" key="1">
    <citation type="submission" date="2023-03" db="EMBL/GenBank/DDBJ databases">
        <title>Massive genome expansion in bonnet fungi (Mycena s.s.) driven by repeated elements and novel gene families across ecological guilds.</title>
        <authorList>
            <consortium name="Lawrence Berkeley National Laboratory"/>
            <person name="Harder C.B."/>
            <person name="Miyauchi S."/>
            <person name="Viragh M."/>
            <person name="Kuo A."/>
            <person name="Thoen E."/>
            <person name="Andreopoulos B."/>
            <person name="Lu D."/>
            <person name="Skrede I."/>
            <person name="Drula E."/>
            <person name="Henrissat B."/>
            <person name="Morin E."/>
            <person name="Kohler A."/>
            <person name="Barry K."/>
            <person name="LaButti K."/>
            <person name="Morin E."/>
            <person name="Salamov A."/>
            <person name="Lipzen A."/>
            <person name="Mereny Z."/>
            <person name="Hegedus B."/>
            <person name="Baldrian P."/>
            <person name="Stursova M."/>
            <person name="Weitz H."/>
            <person name="Taylor A."/>
            <person name="Grigoriev I.V."/>
            <person name="Nagy L.G."/>
            <person name="Martin F."/>
            <person name="Kauserud H."/>
        </authorList>
    </citation>
    <scope>NUCLEOTIDE SEQUENCE</scope>
    <source>
        <strain evidence="1">CBHHK182m</strain>
    </source>
</reference>
<sequence>MLAKTQRSRGFFVPVWIPQFWVPSQSRIKLLPFHQQCKPPAHHIVVRIINLNPGQGPKEKVLPHRQDPGSNRTNSSYEWFYVLLLVASVRLQAWTGFFFVERRAPLAANAAQGAEVFRGDPRQCWGDRDRGTMMPMRAVARLNPFPLWSMYNGLGSPRFAKGSGPRGAESLKTKPLESVKPQWKGGKIVGVIAMHQARSNGQCGPP</sequence>
<dbReference type="Proteomes" id="UP001215598">
    <property type="component" value="Unassembled WGS sequence"/>
</dbReference>
<dbReference type="AlphaFoldDB" id="A0AAD7HVS0"/>
<organism evidence="1 2">
    <name type="scientific">Mycena metata</name>
    <dbReference type="NCBI Taxonomy" id="1033252"/>
    <lineage>
        <taxon>Eukaryota</taxon>
        <taxon>Fungi</taxon>
        <taxon>Dikarya</taxon>
        <taxon>Basidiomycota</taxon>
        <taxon>Agaricomycotina</taxon>
        <taxon>Agaricomycetes</taxon>
        <taxon>Agaricomycetidae</taxon>
        <taxon>Agaricales</taxon>
        <taxon>Marasmiineae</taxon>
        <taxon>Mycenaceae</taxon>
        <taxon>Mycena</taxon>
    </lineage>
</organism>
<proteinExistence type="predicted"/>
<name>A0AAD7HVS0_9AGAR</name>
<evidence type="ECO:0000313" key="2">
    <source>
        <dbReference type="Proteomes" id="UP001215598"/>
    </source>
</evidence>
<keyword evidence="2" id="KW-1185">Reference proteome</keyword>
<protein>
    <submittedName>
        <fullName evidence="1">Uncharacterized protein</fullName>
    </submittedName>
</protein>
<comment type="caution">
    <text evidence="1">The sequence shown here is derived from an EMBL/GenBank/DDBJ whole genome shotgun (WGS) entry which is preliminary data.</text>
</comment>